<dbReference type="OrthoDB" id="3365698at2759"/>
<dbReference type="Proteomes" id="UP000027222">
    <property type="component" value="Unassembled WGS sequence"/>
</dbReference>
<name>A0A067SKV1_GALM3</name>
<evidence type="ECO:0008006" key="4">
    <source>
        <dbReference type="Google" id="ProtNLM"/>
    </source>
</evidence>
<organism evidence="2 3">
    <name type="scientific">Galerina marginata (strain CBS 339.88)</name>
    <dbReference type="NCBI Taxonomy" id="685588"/>
    <lineage>
        <taxon>Eukaryota</taxon>
        <taxon>Fungi</taxon>
        <taxon>Dikarya</taxon>
        <taxon>Basidiomycota</taxon>
        <taxon>Agaricomycotina</taxon>
        <taxon>Agaricomycetes</taxon>
        <taxon>Agaricomycetidae</taxon>
        <taxon>Agaricales</taxon>
        <taxon>Agaricineae</taxon>
        <taxon>Strophariaceae</taxon>
        <taxon>Galerina</taxon>
    </lineage>
</organism>
<reference evidence="3" key="1">
    <citation type="journal article" date="2014" name="Proc. Natl. Acad. Sci. U.S.A.">
        <title>Extensive sampling of basidiomycete genomes demonstrates inadequacy of the white-rot/brown-rot paradigm for wood decay fungi.</title>
        <authorList>
            <person name="Riley R."/>
            <person name="Salamov A.A."/>
            <person name="Brown D.W."/>
            <person name="Nagy L.G."/>
            <person name="Floudas D."/>
            <person name="Held B.W."/>
            <person name="Levasseur A."/>
            <person name="Lombard V."/>
            <person name="Morin E."/>
            <person name="Otillar R."/>
            <person name="Lindquist E.A."/>
            <person name="Sun H."/>
            <person name="LaButti K.M."/>
            <person name="Schmutz J."/>
            <person name="Jabbour D."/>
            <person name="Luo H."/>
            <person name="Baker S.E."/>
            <person name="Pisabarro A.G."/>
            <person name="Walton J.D."/>
            <person name="Blanchette R.A."/>
            <person name="Henrissat B."/>
            <person name="Martin F."/>
            <person name="Cullen D."/>
            <person name="Hibbett D.S."/>
            <person name="Grigoriev I.V."/>
        </authorList>
    </citation>
    <scope>NUCLEOTIDE SEQUENCE [LARGE SCALE GENOMIC DNA]</scope>
    <source>
        <strain evidence="3">CBS 339.88</strain>
    </source>
</reference>
<dbReference type="HOGENOM" id="CLU_030662_0_0_1"/>
<protein>
    <recommendedName>
        <fullName evidence="4">F-box domain-containing protein</fullName>
    </recommendedName>
</protein>
<keyword evidence="3" id="KW-1185">Reference proteome</keyword>
<evidence type="ECO:0000313" key="3">
    <source>
        <dbReference type="Proteomes" id="UP000027222"/>
    </source>
</evidence>
<evidence type="ECO:0000313" key="2">
    <source>
        <dbReference type="EMBL" id="KDR71570.1"/>
    </source>
</evidence>
<proteinExistence type="predicted"/>
<feature type="region of interest" description="Disordered" evidence="1">
    <location>
        <begin position="18"/>
        <end position="39"/>
    </location>
</feature>
<dbReference type="AlphaFoldDB" id="A0A067SKV1"/>
<feature type="compositionally biased region" description="Low complexity" evidence="1">
    <location>
        <begin position="19"/>
        <end position="32"/>
    </location>
</feature>
<sequence>MPLPLKFLVHLTESVFSRNPSNTQQPTNQPTQPISPRLTSRPEQNFALNQDLLWRILNINADMDLESEGRIPALTTLRRASQVSSFWRELVLSSPSLWGKVINLDHLNQETADWRGEVLRRAGESPLHLKGTTGITKKSAKFFASVLVDHWERIQILNLDPRGEINYIGAQLLVTLFSRPAPFLQSVTVPSLYFNKHLVVDDKYHLFSNKAPSLRHFKPFSAEIPAHLEAPWIPQLRSFYLMHPVTSRQLLEAFATMPLLEKFTGKCYLTADPEANSLPAVTLCHLNQIIVDPGDSKEWINILSKITPAAACSLNFILSLRSINPITTNELFVACRVLSTYSQRYFNIHKRHSICLRIAERLFNLYEIADNLNAPPTSEFAFYLSLRCSPFPTHASSTFFSHLTLYPWDKVEYLILAIEDNPVPSDSNLIKTLSSLTSLQSLTLKTETLQLLVEIPPDIGSTLFPSLRQLNYSSLTPRGGLHPDALSALKQFLTSREALRRPIEALELQGYVHGMSEQDFQFLDAFVGLRVVWWVNGQKKEHVCGSMVSNVVDSVQDRSL</sequence>
<dbReference type="EMBL" id="KL142392">
    <property type="protein sequence ID" value="KDR71570.1"/>
    <property type="molecule type" value="Genomic_DNA"/>
</dbReference>
<evidence type="ECO:0000256" key="1">
    <source>
        <dbReference type="SAM" id="MobiDB-lite"/>
    </source>
</evidence>
<accession>A0A067SKV1</accession>
<gene>
    <name evidence="2" type="ORF">GALMADRAFT_159398</name>
</gene>